<keyword evidence="2" id="KW-0328">Glycosyltransferase</keyword>
<protein>
    <submittedName>
        <fullName evidence="6">Glycosyltransferase</fullName>
    </submittedName>
</protein>
<keyword evidence="4" id="KW-0812">Transmembrane</keyword>
<name>A0ABS3LKK5_9PROT</name>
<evidence type="ECO:0000313" key="7">
    <source>
        <dbReference type="Proteomes" id="UP000664399"/>
    </source>
</evidence>
<keyword evidence="4" id="KW-1133">Transmembrane helix</keyword>
<dbReference type="SUPFAM" id="SSF53448">
    <property type="entry name" value="Nucleotide-diphospho-sugar transferases"/>
    <property type="match status" value="1"/>
</dbReference>
<evidence type="ECO:0000259" key="5">
    <source>
        <dbReference type="Pfam" id="PF00535"/>
    </source>
</evidence>
<evidence type="ECO:0000256" key="2">
    <source>
        <dbReference type="ARBA" id="ARBA00022676"/>
    </source>
</evidence>
<dbReference type="InterPro" id="IPR029044">
    <property type="entry name" value="Nucleotide-diphossugar_trans"/>
</dbReference>
<sequence>MSPPPARLDVTAVIVTCNRLEKLRLTLQATLAQAFARVIVINNASNDGTEAYLRGLEDERLEIVHEPVNTGGAGGFKRGFSLAVKGEATEWLVCFDDDAFPAPDALDRFTALRPDADVGGVAAAVYFPDGRICPMNRPGMNIFHSPRRLLKAALNRSGTIGLGDAAYAGTEPVSVAFSSFVGLFVRCALVRGTLGLPRADLFIYRDDSLYTLSLTRAGYRLLFAPGVRFVHDCSTPSSGSRVYKPLWKAYYIIRNDMPFFRMLSGPYFFLILPFLIGKFLITVPYYDNPVLFLRLLCTALSDGLRGNFTKLHKDVVRRFS</sequence>
<dbReference type="Pfam" id="PF00535">
    <property type="entry name" value="Glycos_transf_2"/>
    <property type="match status" value="1"/>
</dbReference>
<dbReference type="Proteomes" id="UP000664399">
    <property type="component" value="Unassembled WGS sequence"/>
</dbReference>
<feature type="transmembrane region" description="Helical" evidence="4">
    <location>
        <begin position="267"/>
        <end position="286"/>
    </location>
</feature>
<keyword evidence="7" id="KW-1185">Reference proteome</keyword>
<dbReference type="Gene3D" id="3.90.550.10">
    <property type="entry name" value="Spore Coat Polysaccharide Biosynthesis Protein SpsA, Chain A"/>
    <property type="match status" value="1"/>
</dbReference>
<dbReference type="PANTHER" id="PTHR43179">
    <property type="entry name" value="RHAMNOSYLTRANSFERASE WBBL"/>
    <property type="match status" value="1"/>
</dbReference>
<organism evidence="6 7">
    <name type="scientific">Acetobacter suratthaniensis</name>
    <dbReference type="NCBI Taxonomy" id="1502841"/>
    <lineage>
        <taxon>Bacteria</taxon>
        <taxon>Pseudomonadati</taxon>
        <taxon>Pseudomonadota</taxon>
        <taxon>Alphaproteobacteria</taxon>
        <taxon>Acetobacterales</taxon>
        <taxon>Acetobacteraceae</taxon>
        <taxon>Acetobacter</taxon>
    </lineage>
</organism>
<feature type="domain" description="Glycosyltransferase 2-like" evidence="5">
    <location>
        <begin position="12"/>
        <end position="131"/>
    </location>
</feature>
<comment type="similarity">
    <text evidence="1">Belongs to the glycosyltransferase 2 family.</text>
</comment>
<evidence type="ECO:0000256" key="1">
    <source>
        <dbReference type="ARBA" id="ARBA00006739"/>
    </source>
</evidence>
<evidence type="ECO:0000256" key="3">
    <source>
        <dbReference type="ARBA" id="ARBA00022679"/>
    </source>
</evidence>
<proteinExistence type="inferred from homology"/>
<dbReference type="RefSeq" id="WP_207853981.1">
    <property type="nucleotide sequence ID" value="NZ_JAFVMG010000005.1"/>
</dbReference>
<comment type="caution">
    <text evidence="6">The sequence shown here is derived from an EMBL/GenBank/DDBJ whole genome shotgun (WGS) entry which is preliminary data.</text>
</comment>
<keyword evidence="3" id="KW-0808">Transferase</keyword>
<keyword evidence="4" id="KW-0472">Membrane</keyword>
<reference evidence="6 7" key="1">
    <citation type="submission" date="2021-03" db="EMBL/GenBank/DDBJ databases">
        <title>The complete genome sequence of Acetobacter suratthaniensis TBRC 1719.</title>
        <authorList>
            <person name="Charoenyingcharoen P."/>
            <person name="Yukphan P."/>
        </authorList>
    </citation>
    <scope>NUCLEOTIDE SEQUENCE [LARGE SCALE GENOMIC DNA]</scope>
    <source>
        <strain evidence="6 7">TBRC 1719</strain>
    </source>
</reference>
<evidence type="ECO:0000313" key="6">
    <source>
        <dbReference type="EMBL" id="MBO1328136.1"/>
    </source>
</evidence>
<accession>A0ABS3LKK5</accession>
<dbReference type="InterPro" id="IPR001173">
    <property type="entry name" value="Glyco_trans_2-like"/>
</dbReference>
<dbReference type="EMBL" id="JAFVMG010000005">
    <property type="protein sequence ID" value="MBO1328136.1"/>
    <property type="molecule type" value="Genomic_DNA"/>
</dbReference>
<evidence type="ECO:0000256" key="4">
    <source>
        <dbReference type="SAM" id="Phobius"/>
    </source>
</evidence>
<gene>
    <name evidence="6" type="ORF">J2D75_06565</name>
</gene>
<dbReference type="PANTHER" id="PTHR43179:SF12">
    <property type="entry name" value="GALACTOFURANOSYLTRANSFERASE GLFT2"/>
    <property type="match status" value="1"/>
</dbReference>